<evidence type="ECO:0000256" key="8">
    <source>
        <dbReference type="ARBA" id="ARBA00022519"/>
    </source>
</evidence>
<comment type="similarity">
    <text evidence="4 15">Belongs to the AcsB/BcsB family.</text>
</comment>
<keyword evidence="10 15" id="KW-0812">Transmembrane</keyword>
<sequence>MAISVQAEESIIEYNFSQLSGDRSIAIKGNGSSAYIGFGSRLDKVITDGTLHLEYLPSPSLVNNVSHIRVFLNEELMDVVSLKRDTISEVKTKDIKLDGRFFKNYNQLRFELAGKIDAECSDASDPALWWELRSSSKIILNVKSLEIANELSLLPSPFFDSRDFRNVSIPIVIPHGLSLKGMHAAGTVASFFSSGAEWRTVEFQVSRDALPNSSSLVLATNEHRPQFLKDLPYIDQPTVQMVSHPLDSTKKLLLIMGEDEEQLKQAAIGLAEGSQLMSGEIAYIKQVKRLTEREPYDAPNWLPTNRAVRFSELIEGQYQLQSEGVSLVPIEVNFTLPPSLFTWNANSIPMKLNFRHSPPEEETNSSRLNVSINDQFIRAFPLDSETAASTQDIWRLPFWGADSSGRSGMVDIPGFKTSVDNKLSFEFQVAESSTGVCRGTQPIKKYAVIDGNSQIDFTGYPHYIRMPNNQVFATSGFPFSKMADLSETAIIVNPNTSIKEIELYLSTVGFISRKTGLPAYQFTLHDTWDETELTNKDILVLGNKVGNKYREQDTSLGAVYSSQDGRTLEAGDPFTKTDTSGFAKLKGNRPSIETSIAARGPFAFIASFESPVSSHRTVTVLSTRDDYSVPLLLNALNERTQSIFGSLAIVSGTEVTSYQFGDYYYLGELPVYELVWYHFAERPMLMVAIAILIVVVLTMIAWRTLSRYAKKRVSQGN</sequence>
<dbReference type="InterPro" id="IPR003920">
    <property type="entry name" value="Cell_synth_B"/>
</dbReference>
<evidence type="ECO:0000256" key="15">
    <source>
        <dbReference type="RuleBase" id="RU365021"/>
    </source>
</evidence>
<reference evidence="16" key="1">
    <citation type="submission" date="2021-11" db="EMBL/GenBank/DDBJ databases">
        <title>Vibrio ZSDE26 sp. nov. and Vibrio ZSDZ34 sp. nov., isolated from coastal seawater in Qingdao.</title>
        <authorList>
            <person name="Zhang P."/>
        </authorList>
    </citation>
    <scope>NUCLEOTIDE SEQUENCE</scope>
    <source>
        <strain evidence="16">ZSDZ34</strain>
    </source>
</reference>
<keyword evidence="11 15" id="KW-0135">Cellulose biosynthesis</keyword>
<comment type="subcellular location">
    <subcellularLocation>
        <location evidence="2">Cell inner membrane</location>
        <topology evidence="2">Single-pass membrane protein</topology>
    </subcellularLocation>
</comment>
<evidence type="ECO:0000313" key="16">
    <source>
        <dbReference type="EMBL" id="MCJ2376524.1"/>
    </source>
</evidence>
<dbReference type="EMBL" id="JAJNNZ010000004">
    <property type="protein sequence ID" value="MCJ2376524.1"/>
    <property type="molecule type" value="Genomic_DNA"/>
</dbReference>
<dbReference type="PRINTS" id="PR01440">
    <property type="entry name" value="CELLSNTHASEB"/>
</dbReference>
<keyword evidence="8 15" id="KW-0997">Cell inner membrane</keyword>
<dbReference type="GO" id="GO:0005886">
    <property type="term" value="C:plasma membrane"/>
    <property type="evidence" value="ECO:0007669"/>
    <property type="project" value="UniProtKB-SubCell"/>
</dbReference>
<protein>
    <recommendedName>
        <fullName evidence="6 15">Cyclic di-GMP-binding protein</fullName>
    </recommendedName>
    <alternativeName>
        <fullName evidence="14 15">Cellulose synthase regulatory subunit</fullName>
    </alternativeName>
</protein>
<dbReference type="PANTHER" id="PTHR39083">
    <property type="entry name" value="CYCLIC DI-GMP-BINDING PROTEIN"/>
    <property type="match status" value="1"/>
</dbReference>
<keyword evidence="9 15" id="KW-0973">c-di-GMP</keyword>
<dbReference type="PANTHER" id="PTHR39083:SF1">
    <property type="entry name" value="CYCLIC DI-GMP-BINDING PROTEIN"/>
    <property type="match status" value="1"/>
</dbReference>
<evidence type="ECO:0000256" key="14">
    <source>
        <dbReference type="ARBA" id="ARBA00033444"/>
    </source>
</evidence>
<dbReference type="Proteomes" id="UP001139488">
    <property type="component" value="Unassembled WGS sequence"/>
</dbReference>
<evidence type="ECO:0000256" key="4">
    <source>
        <dbReference type="ARBA" id="ARBA00010714"/>
    </source>
</evidence>
<dbReference type="AlphaFoldDB" id="A0A9X2AV28"/>
<keyword evidence="17" id="KW-1185">Reference proteome</keyword>
<evidence type="ECO:0000256" key="5">
    <source>
        <dbReference type="ARBA" id="ARBA00011437"/>
    </source>
</evidence>
<evidence type="ECO:0000256" key="2">
    <source>
        <dbReference type="ARBA" id="ARBA00004377"/>
    </source>
</evidence>
<comment type="caution">
    <text evidence="16">The sequence shown here is derived from an EMBL/GenBank/DDBJ whole genome shotgun (WGS) entry which is preliminary data.</text>
</comment>
<evidence type="ECO:0000256" key="1">
    <source>
        <dbReference type="ARBA" id="ARBA00002057"/>
    </source>
</evidence>
<name>A0A9X2AV28_9VIBR</name>
<dbReference type="GO" id="GO:0030244">
    <property type="term" value="P:cellulose biosynthetic process"/>
    <property type="evidence" value="ECO:0007669"/>
    <property type="project" value="UniProtKB-KW"/>
</dbReference>
<proteinExistence type="inferred from homology"/>
<dbReference type="RefSeq" id="WP_244356135.1">
    <property type="nucleotide sequence ID" value="NZ_JAJNNZ010000004.1"/>
</dbReference>
<evidence type="ECO:0000256" key="3">
    <source>
        <dbReference type="ARBA" id="ARBA00005186"/>
    </source>
</evidence>
<gene>
    <name evidence="16" type="ORF">LNL84_06710</name>
</gene>
<organism evidence="16 17">
    <name type="scientific">Vibrio gelatinilyticus</name>
    <dbReference type="NCBI Taxonomy" id="2893468"/>
    <lineage>
        <taxon>Bacteria</taxon>
        <taxon>Pseudomonadati</taxon>
        <taxon>Pseudomonadota</taxon>
        <taxon>Gammaproteobacteria</taxon>
        <taxon>Vibrionales</taxon>
        <taxon>Vibrionaceae</taxon>
        <taxon>Vibrio</taxon>
    </lineage>
</organism>
<dbReference type="GO" id="GO:0006011">
    <property type="term" value="P:UDP-alpha-D-glucose metabolic process"/>
    <property type="evidence" value="ECO:0007669"/>
    <property type="project" value="InterPro"/>
</dbReference>
<keyword evidence="12 15" id="KW-1133">Transmembrane helix</keyword>
<comment type="function">
    <text evidence="1 15">Binds the cellulose synthase activator, bis-(3'-5') cyclic diguanylic acid (c-di-GMP).</text>
</comment>
<evidence type="ECO:0000256" key="13">
    <source>
        <dbReference type="ARBA" id="ARBA00023136"/>
    </source>
</evidence>
<comment type="subunit">
    <text evidence="5 15">Tightly associated with the cellulose synthase catalytic subunit.</text>
</comment>
<evidence type="ECO:0000256" key="10">
    <source>
        <dbReference type="ARBA" id="ARBA00022692"/>
    </source>
</evidence>
<evidence type="ECO:0000256" key="12">
    <source>
        <dbReference type="ARBA" id="ARBA00022989"/>
    </source>
</evidence>
<evidence type="ECO:0000256" key="6">
    <source>
        <dbReference type="ARBA" id="ARBA00021844"/>
    </source>
</evidence>
<keyword evidence="7 15" id="KW-1003">Cell membrane</keyword>
<dbReference type="InterPro" id="IPR018513">
    <property type="entry name" value="Cell_synthase_bac"/>
</dbReference>
<feature type="transmembrane region" description="Helical" evidence="15">
    <location>
        <begin position="684"/>
        <end position="702"/>
    </location>
</feature>
<accession>A0A9X2AV28</accession>
<evidence type="ECO:0000256" key="9">
    <source>
        <dbReference type="ARBA" id="ARBA00022636"/>
    </source>
</evidence>
<dbReference type="Gene3D" id="2.60.120.260">
    <property type="entry name" value="Galactose-binding domain-like"/>
    <property type="match status" value="2"/>
</dbReference>
<dbReference type="Pfam" id="PF03170">
    <property type="entry name" value="BcsB"/>
    <property type="match status" value="1"/>
</dbReference>
<evidence type="ECO:0000256" key="7">
    <source>
        <dbReference type="ARBA" id="ARBA00022475"/>
    </source>
</evidence>
<evidence type="ECO:0000313" key="17">
    <source>
        <dbReference type="Proteomes" id="UP001139488"/>
    </source>
</evidence>
<evidence type="ECO:0000256" key="11">
    <source>
        <dbReference type="ARBA" id="ARBA00022916"/>
    </source>
</evidence>
<keyword evidence="13 15" id="KW-0472">Membrane</keyword>
<comment type="pathway">
    <text evidence="3 15">Glycan metabolism; bacterial cellulose biosynthesis.</text>
</comment>